<proteinExistence type="inferred from homology"/>
<dbReference type="GO" id="GO:0005743">
    <property type="term" value="C:mitochondrial inner membrane"/>
    <property type="evidence" value="ECO:0007669"/>
    <property type="project" value="UniProtKB-SubCell"/>
</dbReference>
<evidence type="ECO:0000256" key="2">
    <source>
        <dbReference type="ARBA" id="ARBA00008892"/>
    </source>
</evidence>
<comment type="subcellular location">
    <subcellularLocation>
        <location evidence="1">Membrane</location>
        <topology evidence="1">Single-pass membrane protein</topology>
    </subcellularLocation>
    <subcellularLocation>
        <location evidence="6">Mitochondrion inner membrane</location>
        <topology evidence="6">Single-pass membrane protein</topology>
    </subcellularLocation>
</comment>
<evidence type="ECO:0000256" key="6">
    <source>
        <dbReference type="RuleBase" id="RU368038"/>
    </source>
</evidence>
<keyword evidence="6" id="KW-0813">Transport</keyword>
<keyword evidence="6" id="KW-0138">CF(0)</keyword>
<keyword evidence="6" id="KW-0066">ATP synthesis</keyword>
<keyword evidence="5 6" id="KW-0472">Membrane</keyword>
<dbReference type="GO" id="GO:0015078">
    <property type="term" value="F:proton transmembrane transporter activity"/>
    <property type="evidence" value="ECO:0007669"/>
    <property type="project" value="UniProtKB-UniRule"/>
</dbReference>
<reference evidence="7" key="1">
    <citation type="submission" date="2018-12" db="EMBL/GenBank/DDBJ databases">
        <title>The complete mitochondrial genome of the lichenized fungus Bacida sorediata.</title>
        <authorList>
            <person name="Gossweiler A.D."/>
            <person name="Keepers K.G."/>
            <person name="Pogoda C.S."/>
            <person name="Bailey D.W."/>
            <person name="Tripp E.A."/>
            <person name="Lendemer J.C."/>
            <person name="Kane N.C."/>
        </authorList>
    </citation>
    <scope>NUCLEOTIDE SEQUENCE</scope>
</reference>
<name>A0A515MN60_9LECA</name>
<evidence type="ECO:0000313" key="7">
    <source>
        <dbReference type="EMBL" id="QDM58079.1"/>
    </source>
</evidence>
<feature type="transmembrane region" description="Helical" evidence="6">
    <location>
        <begin position="12"/>
        <end position="32"/>
    </location>
</feature>
<accession>A0A515MN60</accession>
<organism evidence="7">
    <name type="scientific">Bacidia sorediata</name>
    <dbReference type="NCBI Taxonomy" id="1885590"/>
    <lineage>
        <taxon>Eukaryota</taxon>
        <taxon>Fungi</taxon>
        <taxon>Dikarya</taxon>
        <taxon>Ascomycota</taxon>
        <taxon>Pezizomycotina</taxon>
        <taxon>Lecanoromycetes</taxon>
        <taxon>OSLEUM clade</taxon>
        <taxon>Lecanoromycetidae</taxon>
        <taxon>Lecanorales</taxon>
        <taxon>Lecanorineae</taxon>
        <taxon>Ramalinaceae</taxon>
        <taxon>Bacidia</taxon>
    </lineage>
</organism>
<dbReference type="AlphaFoldDB" id="A0A515MN60"/>
<evidence type="ECO:0000256" key="4">
    <source>
        <dbReference type="ARBA" id="ARBA00022989"/>
    </source>
</evidence>
<dbReference type="EMBL" id="MK294991">
    <property type="protein sequence ID" value="QDM58079.1"/>
    <property type="molecule type" value="Genomic_DNA"/>
</dbReference>
<evidence type="ECO:0000256" key="3">
    <source>
        <dbReference type="ARBA" id="ARBA00022692"/>
    </source>
</evidence>
<gene>
    <name evidence="7" type="primary">atp8</name>
</gene>
<keyword evidence="4 6" id="KW-1133">Transmembrane helix</keyword>
<dbReference type="GO" id="GO:0045259">
    <property type="term" value="C:proton-transporting ATP synthase complex"/>
    <property type="evidence" value="ECO:0007669"/>
    <property type="project" value="UniProtKB-KW"/>
</dbReference>
<dbReference type="Pfam" id="PF05933">
    <property type="entry name" value="Fun_ATP-synt_8"/>
    <property type="match status" value="1"/>
</dbReference>
<dbReference type="InterPro" id="IPR009230">
    <property type="entry name" value="ATP_synth_su8_fun"/>
</dbReference>
<sequence length="50" mass="6006">MVPLYFMNESNTCFIILILMTYIFSKYILPFFNGLFSIRYFLCFVTKSTN</sequence>
<dbReference type="GO" id="GO:0015986">
    <property type="term" value="P:proton motive force-driven ATP synthesis"/>
    <property type="evidence" value="ECO:0007669"/>
    <property type="project" value="UniProtKB-UniRule"/>
</dbReference>
<evidence type="ECO:0000256" key="1">
    <source>
        <dbReference type="ARBA" id="ARBA00004167"/>
    </source>
</evidence>
<comment type="subunit">
    <text evidence="6">F-type ATPases have 2 components, CF(1) - the catalytic core - and CF(0) - the membrane proton channel.</text>
</comment>
<keyword evidence="6" id="KW-0375">Hydrogen ion transport</keyword>
<comment type="similarity">
    <text evidence="2 6">Belongs to the ATPase protein 8 family.</text>
</comment>
<comment type="function">
    <text evidence="6">Mitochondrial membrane ATP synthase (F(1)F(0) ATP synthase or Complex V) produces ATP from ADP in the presence of a proton gradient across the membrane which is generated by electron transport complexes of the respiratory chain. F-type ATPases consist of two structural domains, F(1) - containing the extramembraneous catalytic core and F(0) - containing the membrane proton channel, linked together by a central stalk and a peripheral stalk. During catalysis, ATP synthesis in the catalytic domain of F(1) is coupled via a rotary mechanism of the central stalk subunits to proton translocation. Part of the complex F(0) domain. Minor subunit located with subunit a in the membrane.</text>
</comment>
<protein>
    <recommendedName>
        <fullName evidence="6">ATP synthase protein 8</fullName>
    </recommendedName>
</protein>
<keyword evidence="6" id="KW-0406">Ion transport</keyword>
<keyword evidence="6 7" id="KW-0496">Mitochondrion</keyword>
<evidence type="ECO:0000256" key="5">
    <source>
        <dbReference type="ARBA" id="ARBA00023136"/>
    </source>
</evidence>
<keyword evidence="3 6" id="KW-0812">Transmembrane</keyword>
<geneLocation type="mitochondrion" evidence="7"/>